<name>A0A3Q0J0H5_DIACI</name>
<protein>
    <submittedName>
        <fullName evidence="3">Uncharacterized protein LOC103510339</fullName>
    </submittedName>
</protein>
<feature type="non-terminal residue" evidence="3">
    <location>
        <position position="229"/>
    </location>
</feature>
<feature type="region of interest" description="Disordered" evidence="1">
    <location>
        <begin position="193"/>
        <end position="229"/>
    </location>
</feature>
<feature type="region of interest" description="Disordered" evidence="1">
    <location>
        <begin position="143"/>
        <end position="178"/>
    </location>
</feature>
<dbReference type="Proteomes" id="UP000079169">
    <property type="component" value="Unplaced"/>
</dbReference>
<evidence type="ECO:0000256" key="1">
    <source>
        <dbReference type="SAM" id="MobiDB-lite"/>
    </source>
</evidence>
<feature type="compositionally biased region" description="Polar residues" evidence="1">
    <location>
        <begin position="158"/>
        <end position="170"/>
    </location>
</feature>
<dbReference type="AlphaFoldDB" id="A0A3Q0J0H5"/>
<dbReference type="GeneID" id="103510339"/>
<sequence length="229" mass="24711">MAEPGKPTCAIPPTPRNSNGSNERSSSSGNVNPYVVGNNVFFLINTPSCIEISIEQPLNENERVSSNLAGFRNHNMPSNSLFGDQTLSDELAPAECYIQNITCYNRTESNVENTHSDGPGGNGLAEDTLHTLAAQEPSHLTTLEPAHHTPLGPGRSHLATSHQPSGTQESIYPDPYGEFNSHSYFSNMQQDLLQSFSNPPGSHNPYVTPSSNYFNTSPGSNYSSVTSPN</sequence>
<proteinExistence type="predicted"/>
<organism evidence="2 3">
    <name type="scientific">Diaphorina citri</name>
    <name type="common">Asian citrus psyllid</name>
    <dbReference type="NCBI Taxonomy" id="121845"/>
    <lineage>
        <taxon>Eukaryota</taxon>
        <taxon>Metazoa</taxon>
        <taxon>Ecdysozoa</taxon>
        <taxon>Arthropoda</taxon>
        <taxon>Hexapoda</taxon>
        <taxon>Insecta</taxon>
        <taxon>Pterygota</taxon>
        <taxon>Neoptera</taxon>
        <taxon>Paraneoptera</taxon>
        <taxon>Hemiptera</taxon>
        <taxon>Sternorrhyncha</taxon>
        <taxon>Psylloidea</taxon>
        <taxon>Psyllidae</taxon>
        <taxon>Diaphorininae</taxon>
        <taxon>Diaphorina</taxon>
    </lineage>
</organism>
<dbReference type="RefSeq" id="XP_026680210.1">
    <property type="nucleotide sequence ID" value="XM_026824409.1"/>
</dbReference>
<evidence type="ECO:0000313" key="3">
    <source>
        <dbReference type="RefSeq" id="XP_026680210.1"/>
    </source>
</evidence>
<keyword evidence="2" id="KW-1185">Reference proteome</keyword>
<accession>A0A3Q0J0H5</accession>
<reference evidence="3" key="1">
    <citation type="submission" date="2025-08" db="UniProtKB">
        <authorList>
            <consortium name="RefSeq"/>
        </authorList>
    </citation>
    <scope>IDENTIFICATION</scope>
</reference>
<dbReference type="KEGG" id="dci:103510339"/>
<dbReference type="PaxDb" id="121845-A0A3Q0J0H5"/>
<evidence type="ECO:0000313" key="2">
    <source>
        <dbReference type="Proteomes" id="UP000079169"/>
    </source>
</evidence>
<feature type="compositionally biased region" description="Low complexity" evidence="1">
    <location>
        <begin position="16"/>
        <end position="30"/>
    </location>
</feature>
<gene>
    <name evidence="3" type="primary">LOC103510339</name>
</gene>
<feature type="region of interest" description="Disordered" evidence="1">
    <location>
        <begin position="1"/>
        <end position="30"/>
    </location>
</feature>